<dbReference type="Gene3D" id="2.30.29.30">
    <property type="entry name" value="Pleckstrin-homology domain (PH domain)/Phosphotyrosine-binding domain (PTB)"/>
    <property type="match status" value="1"/>
</dbReference>
<dbReference type="WBParaSite" id="HCON_00089860-00001">
    <property type="protein sequence ID" value="HCON_00089860-00001"/>
    <property type="gene ID" value="HCON_00089860"/>
</dbReference>
<feature type="region of interest" description="Disordered" evidence="1">
    <location>
        <begin position="379"/>
        <end position="406"/>
    </location>
</feature>
<protein>
    <submittedName>
        <fullName evidence="4">PH domain-containing protein</fullName>
    </submittedName>
</protein>
<feature type="compositionally biased region" description="Basic and acidic residues" evidence="1">
    <location>
        <begin position="1"/>
        <end position="25"/>
    </location>
</feature>
<accession>A0A7I5E9M3</accession>
<feature type="compositionally biased region" description="Polar residues" evidence="1">
    <location>
        <begin position="72"/>
        <end position="82"/>
    </location>
</feature>
<dbReference type="InterPro" id="IPR012966">
    <property type="entry name" value="AHD"/>
</dbReference>
<dbReference type="PROSITE" id="PS50003">
    <property type="entry name" value="PH_DOMAIN"/>
    <property type="match status" value="1"/>
</dbReference>
<feature type="region of interest" description="Disordered" evidence="1">
    <location>
        <begin position="151"/>
        <end position="171"/>
    </location>
</feature>
<dbReference type="OMA" id="IPVERCP"/>
<organism evidence="3 4">
    <name type="scientific">Haemonchus contortus</name>
    <name type="common">Barber pole worm</name>
    <dbReference type="NCBI Taxonomy" id="6289"/>
    <lineage>
        <taxon>Eukaryota</taxon>
        <taxon>Metazoa</taxon>
        <taxon>Ecdysozoa</taxon>
        <taxon>Nematoda</taxon>
        <taxon>Chromadorea</taxon>
        <taxon>Rhabditida</taxon>
        <taxon>Rhabditina</taxon>
        <taxon>Rhabditomorpha</taxon>
        <taxon>Strongyloidea</taxon>
        <taxon>Trichostrongylidae</taxon>
        <taxon>Haemonchus</taxon>
    </lineage>
</organism>
<feature type="domain" description="PH" evidence="2">
    <location>
        <begin position="1076"/>
        <end position="1199"/>
    </location>
</feature>
<evidence type="ECO:0000259" key="2">
    <source>
        <dbReference type="PROSITE" id="PS50003"/>
    </source>
</evidence>
<dbReference type="GO" id="GO:0000281">
    <property type="term" value="P:mitotic cytokinesis"/>
    <property type="evidence" value="ECO:0007669"/>
    <property type="project" value="TreeGrafter"/>
</dbReference>
<evidence type="ECO:0000256" key="1">
    <source>
        <dbReference type="SAM" id="MobiDB-lite"/>
    </source>
</evidence>
<reference evidence="4" key="1">
    <citation type="submission" date="2020-12" db="UniProtKB">
        <authorList>
            <consortium name="WormBaseParasite"/>
        </authorList>
    </citation>
    <scope>IDENTIFICATION</scope>
    <source>
        <strain evidence="4">MHco3</strain>
    </source>
</reference>
<feature type="compositionally biased region" description="Low complexity" evidence="1">
    <location>
        <begin position="154"/>
        <end position="168"/>
    </location>
</feature>
<dbReference type="PANTHER" id="PTHR21538:SF11">
    <property type="entry name" value="ANILLIN-LIKE PROTEIN 1"/>
    <property type="match status" value="1"/>
</dbReference>
<dbReference type="InterPro" id="IPR051364">
    <property type="entry name" value="Cytokinesis/Rho-signaling"/>
</dbReference>
<dbReference type="GO" id="GO:0000915">
    <property type="term" value="P:actomyosin contractile ring assembly"/>
    <property type="evidence" value="ECO:0007669"/>
    <property type="project" value="TreeGrafter"/>
</dbReference>
<name>A0A7I5E9M3_HAECO</name>
<dbReference type="PANTHER" id="PTHR21538">
    <property type="entry name" value="ANILLIN/RHOTEKIN RTKN"/>
    <property type="match status" value="1"/>
</dbReference>
<feature type="region of interest" description="Disordered" evidence="1">
    <location>
        <begin position="561"/>
        <end position="636"/>
    </location>
</feature>
<feature type="region of interest" description="Disordered" evidence="1">
    <location>
        <begin position="1"/>
        <end position="97"/>
    </location>
</feature>
<dbReference type="InterPro" id="IPR011993">
    <property type="entry name" value="PH-like_dom_sf"/>
</dbReference>
<feature type="compositionally biased region" description="Basic and acidic residues" evidence="1">
    <location>
        <begin position="61"/>
        <end position="71"/>
    </location>
</feature>
<dbReference type="Proteomes" id="UP000025227">
    <property type="component" value="Unplaced"/>
</dbReference>
<dbReference type="SUPFAM" id="SSF50729">
    <property type="entry name" value="PH domain-like"/>
    <property type="match status" value="1"/>
</dbReference>
<evidence type="ECO:0000313" key="3">
    <source>
        <dbReference type="Proteomes" id="UP000025227"/>
    </source>
</evidence>
<dbReference type="GO" id="GO:0031106">
    <property type="term" value="P:septin ring organization"/>
    <property type="evidence" value="ECO:0007669"/>
    <property type="project" value="TreeGrafter"/>
</dbReference>
<dbReference type="InterPro" id="IPR001849">
    <property type="entry name" value="PH_domain"/>
</dbReference>
<dbReference type="Pfam" id="PF08174">
    <property type="entry name" value="Anillin"/>
    <property type="match status" value="1"/>
</dbReference>
<proteinExistence type="predicted"/>
<dbReference type="GO" id="GO:0005826">
    <property type="term" value="C:actomyosin contractile ring"/>
    <property type="evidence" value="ECO:0007669"/>
    <property type="project" value="TreeGrafter"/>
</dbReference>
<dbReference type="SMART" id="SM00233">
    <property type="entry name" value="PH"/>
    <property type="match status" value="1"/>
</dbReference>
<sequence>MSKSKEMYSLDESNERIKERVRQRNMELSASLESSKENLEVSSLSGGGDKSMENTQNETNVSKDVHMESPLKNRTNSDNNANEPAAESKPTPSRLKSRFSELAAEYENFEVDHNWQHAGSKPKEAYMKGASPRLSIGETRPSVLCTPGGMAQLKSSSTKSPSSRETSPVKQVTTIVCNQTPQKLDAVKEEPRRIHFAHPIAATHVVEYESSMCTTVNTIDESSIVAGCGMHESVDTLPIPATRMFPKNQDGEVDLSSDEYGAHTFKKKTTSEAVKDNDGQVDMSSDEYGAHTFLKKKAATPPKCSSTSSLAIMSPKPFVRSASQTHFSPVHFNPVKTSSPNCETKTIIIHKQMTTEIPLSEVNLHSTENRKDFVNELEDEAKKAASGSGGNVPPKSPSWKRVAEQDENAATKEVSPIRSAVIEAAPAKKIAQKLEERLKTTSVKIPTPKPIISAPATATDAPITPTNIGVHTQWRGRHNTPVVVGSTPGVPIQPEVCSSNLKSLKSRWEFSSLTGTPLHPDETEDDIVKAAIRMRERAIPRKFDDKPRDPQPYLAKKIEKSVQEANKRSSLCSPKSKSPRYMDESDESEDGKAGDHKSSSVVRNAYSPYKSPAIKIAQRKSPRHSPKSPMRLERPDTAEEVNVLGDDEESMDELNVSHNVSNLIDQAFEFMDKTPNKSAGDATPMKPDRNGVAPHAEEECFSPIKQQPVSLPVPPEVYKSPYEEPAVYKSPYEERAVYKSPYEEPAVTKSYEETDSAKRDGSSLPYTVSFYRKRIREMRSADTGVEKIDLTTDVATAPIQTIIGGSTHEDQEEDAETRQERKAAMEREVSIQQQRIAQATHALRYCKEQTEFRGSREEVDAQRALLIATETRRALLFEIDRLNRGLPKGAPGPRGTLTITSINVLLSQEFVNSQFNYTSNREDIYYFIVLLRHGCEVQHTSLVTSDEGLRKKGVLEFNYYLSLKDLPPNFVCALEVFGLRTKREHISHEVKYRLTGTLSKKILEMLKGSQRSKIPSTLKTSLGGPSALAEPAFQLVGRLTIDINTTGRKLALQDVMTPLEGHVIVKMKKHATEKSNTINRGFLSMYQRTKDGLGTWTRYWCVLEGGEMRFWRSPDEERDGKQWVVLLDLQTCAGDGASTVRDVCPYPNSFHIDVWVPKEGSRRNSSSGRPELEKLRVMLAADTSAHLESWLEVINQTARHVLMWDRPSGMPK</sequence>
<dbReference type="CDD" id="cd01263">
    <property type="entry name" value="PH_anillin"/>
    <property type="match status" value="1"/>
</dbReference>
<evidence type="ECO:0000313" key="4">
    <source>
        <dbReference type="WBParaSite" id="HCON_00089860-00001"/>
    </source>
</evidence>
<dbReference type="AlphaFoldDB" id="A0A7I5E9M3"/>
<keyword evidence="3" id="KW-1185">Reference proteome</keyword>
<dbReference type="InterPro" id="IPR037840">
    <property type="entry name" value="PH_Anillin"/>
</dbReference>
<feature type="compositionally biased region" description="Basic residues" evidence="1">
    <location>
        <begin position="617"/>
        <end position="626"/>
    </location>
</feature>
<dbReference type="OrthoDB" id="5915976at2759"/>